<sequence length="116" mass="12615">MCDVFGKEETMQRYVEEMAGIHAPGVFVGGVLCTDFDCLCAQKEGGTCSKQEVSYAAKFKDAPLADVHSRLKLLSASLAKSGKGDDWMKQRITILKLLASTRAAAEAPKTDEKQEL</sequence>
<proteinExistence type="predicted"/>
<evidence type="ECO:0000313" key="1">
    <source>
        <dbReference type="EMBL" id="CAD9459175.1"/>
    </source>
</evidence>
<protein>
    <submittedName>
        <fullName evidence="1">Uncharacterized protein</fullName>
    </submittedName>
</protein>
<gene>
    <name evidence="1" type="ORF">CBRE1094_LOCUS18983</name>
</gene>
<organism evidence="1">
    <name type="scientific">Haptolina brevifila</name>
    <dbReference type="NCBI Taxonomy" id="156173"/>
    <lineage>
        <taxon>Eukaryota</taxon>
        <taxon>Haptista</taxon>
        <taxon>Haptophyta</taxon>
        <taxon>Prymnesiophyceae</taxon>
        <taxon>Prymnesiales</taxon>
        <taxon>Prymnesiaceae</taxon>
        <taxon>Haptolina</taxon>
    </lineage>
</organism>
<dbReference type="AlphaFoldDB" id="A0A7S2DMS5"/>
<reference evidence="1" key="1">
    <citation type="submission" date="2021-01" db="EMBL/GenBank/DDBJ databases">
        <authorList>
            <person name="Corre E."/>
            <person name="Pelletier E."/>
            <person name="Niang G."/>
            <person name="Scheremetjew M."/>
            <person name="Finn R."/>
            <person name="Kale V."/>
            <person name="Holt S."/>
            <person name="Cochrane G."/>
            <person name="Meng A."/>
            <person name="Brown T."/>
            <person name="Cohen L."/>
        </authorList>
    </citation>
    <scope>NUCLEOTIDE SEQUENCE</scope>
    <source>
        <strain evidence="1">UTEX LB 985</strain>
    </source>
</reference>
<name>A0A7S2DMS5_9EUKA</name>
<accession>A0A7S2DMS5</accession>
<dbReference type="EMBL" id="HBGU01034748">
    <property type="protein sequence ID" value="CAD9459175.1"/>
    <property type="molecule type" value="Transcribed_RNA"/>
</dbReference>